<dbReference type="STRING" id="105231.A0A1Y1IKV3"/>
<dbReference type="GO" id="GO:0006281">
    <property type="term" value="P:DNA repair"/>
    <property type="evidence" value="ECO:0007669"/>
    <property type="project" value="InterPro"/>
</dbReference>
<dbReference type="EMBL" id="DF237509">
    <property type="protein sequence ID" value="GAQ89771.1"/>
    <property type="molecule type" value="Genomic_DNA"/>
</dbReference>
<dbReference type="GO" id="GO:0000812">
    <property type="term" value="C:Swr1 complex"/>
    <property type="evidence" value="ECO:0000318"/>
    <property type="project" value="GO_Central"/>
</dbReference>
<organism evidence="8 9">
    <name type="scientific">Klebsormidium nitens</name>
    <name type="common">Green alga</name>
    <name type="synonym">Ulothrix nitens</name>
    <dbReference type="NCBI Taxonomy" id="105231"/>
    <lineage>
        <taxon>Eukaryota</taxon>
        <taxon>Viridiplantae</taxon>
        <taxon>Streptophyta</taxon>
        <taxon>Klebsormidiophyceae</taxon>
        <taxon>Klebsormidiales</taxon>
        <taxon>Klebsormidiaceae</taxon>
        <taxon>Klebsormidium</taxon>
    </lineage>
</organism>
<evidence type="ECO:0000259" key="7">
    <source>
        <dbReference type="Pfam" id="PF16282"/>
    </source>
</evidence>
<dbReference type="GO" id="GO:0006338">
    <property type="term" value="P:chromatin remodeling"/>
    <property type="evidence" value="ECO:0007669"/>
    <property type="project" value="InterPro"/>
</dbReference>
<evidence type="ECO:0000256" key="2">
    <source>
        <dbReference type="ARBA" id="ARBA00022853"/>
    </source>
</evidence>
<keyword evidence="2" id="KW-0156">Chromatin regulator</keyword>
<keyword evidence="3" id="KW-0805">Transcription regulation</keyword>
<feature type="compositionally biased region" description="Basic and acidic residues" evidence="6">
    <location>
        <begin position="22"/>
        <end position="33"/>
    </location>
</feature>
<name>A0A1Y1IKV3_KLENI</name>
<feature type="region of interest" description="Disordered" evidence="6">
    <location>
        <begin position="369"/>
        <end position="426"/>
    </location>
</feature>
<evidence type="ECO:0000256" key="5">
    <source>
        <dbReference type="ARBA" id="ARBA00023242"/>
    </source>
</evidence>
<feature type="region of interest" description="Disordered" evidence="6">
    <location>
        <begin position="1"/>
        <end position="33"/>
    </location>
</feature>
<feature type="compositionally biased region" description="Basic residues" evidence="6">
    <location>
        <begin position="414"/>
        <end position="426"/>
    </location>
</feature>
<dbReference type="OMA" id="RNNIQNW"/>
<dbReference type="Proteomes" id="UP000054558">
    <property type="component" value="Unassembled WGS sequence"/>
</dbReference>
<dbReference type="AlphaFoldDB" id="A0A1Y1IKV3"/>
<accession>A0A1Y1IKV3</accession>
<evidence type="ECO:0000256" key="6">
    <source>
        <dbReference type="SAM" id="MobiDB-lite"/>
    </source>
</evidence>
<dbReference type="OrthoDB" id="19740at2759"/>
<reference evidence="8 9" key="1">
    <citation type="journal article" date="2014" name="Nat. Commun.">
        <title>Klebsormidium flaccidum genome reveals primary factors for plant terrestrial adaptation.</title>
        <authorList>
            <person name="Hori K."/>
            <person name="Maruyama F."/>
            <person name="Fujisawa T."/>
            <person name="Togashi T."/>
            <person name="Yamamoto N."/>
            <person name="Seo M."/>
            <person name="Sato S."/>
            <person name="Yamada T."/>
            <person name="Mori H."/>
            <person name="Tajima N."/>
            <person name="Moriyama T."/>
            <person name="Ikeuchi M."/>
            <person name="Watanabe M."/>
            <person name="Wada H."/>
            <person name="Kobayashi K."/>
            <person name="Saito M."/>
            <person name="Masuda T."/>
            <person name="Sasaki-Sekimoto Y."/>
            <person name="Mashiguchi K."/>
            <person name="Awai K."/>
            <person name="Shimojima M."/>
            <person name="Masuda S."/>
            <person name="Iwai M."/>
            <person name="Nobusawa T."/>
            <person name="Narise T."/>
            <person name="Kondo S."/>
            <person name="Saito H."/>
            <person name="Sato R."/>
            <person name="Murakawa M."/>
            <person name="Ihara Y."/>
            <person name="Oshima-Yamada Y."/>
            <person name="Ohtaka K."/>
            <person name="Satoh M."/>
            <person name="Sonobe K."/>
            <person name="Ishii M."/>
            <person name="Ohtani R."/>
            <person name="Kanamori-Sato M."/>
            <person name="Honoki R."/>
            <person name="Miyazaki D."/>
            <person name="Mochizuki H."/>
            <person name="Umetsu J."/>
            <person name="Higashi K."/>
            <person name="Shibata D."/>
            <person name="Kamiya Y."/>
            <person name="Sato N."/>
            <person name="Nakamura Y."/>
            <person name="Tabata S."/>
            <person name="Ida S."/>
            <person name="Kurokawa K."/>
            <person name="Ohta H."/>
        </authorList>
    </citation>
    <scope>NUCLEOTIDE SEQUENCE [LARGE SCALE GENOMIC DNA]</scope>
    <source>
        <strain evidence="8 9">NIES-2285</strain>
    </source>
</reference>
<feature type="domain" description="DAMP1 SANT/Myb-like" evidence="7">
    <location>
        <begin position="99"/>
        <end position="176"/>
    </location>
</feature>
<keyword evidence="4" id="KW-0804">Transcription</keyword>
<dbReference type="InterPro" id="IPR032563">
    <property type="entry name" value="DAMP1_SANT-like"/>
</dbReference>
<protein>
    <recommendedName>
        <fullName evidence="7">dAMP1 SANT/Myb-like domain-containing protein</fullName>
    </recommendedName>
</protein>
<evidence type="ECO:0000313" key="9">
    <source>
        <dbReference type="Proteomes" id="UP000054558"/>
    </source>
</evidence>
<evidence type="ECO:0000256" key="1">
    <source>
        <dbReference type="ARBA" id="ARBA00004123"/>
    </source>
</evidence>
<sequence>MADAKDILGLRQDGLPKGKAKVSKEPAQRKPDGVSREVYALTGGLPHAIMPAVEVGKGKKKAGKAVRWGWLPFTPAARKDALQLHHWVPLTPGAPAAPYQFDKFRRALEVPEYSDEEYARCLQDPRWSREETDQLLTLARQYDLRFIIMADRWGLDRPRSVEEMKERYYGVARQLLLARAHDEDDVADHPLVKEPFNVVHEVTRKKALTLLLSQSKEQEQEEHEVMAEARRIAEARKAAAALLRKPSGPEATPAGTPKALLKAATAVQPPTATGAAPSTGKAPPRMYVRGVRLAAAAAQAAQGPQGSRTAKRLEKTLEELGLAPAPRVPTRAVCLEYERLRKAIAVLYMLQKKVQQKEAEAAALRDNPGTDVRLADGKWVQRSVSTRGTPTGAGVKRKGPHKSGEEPSPTLQPQHKRARKVKTHDD</sequence>
<dbReference type="GO" id="GO:0000122">
    <property type="term" value="P:negative regulation of transcription by RNA polymerase II"/>
    <property type="evidence" value="ECO:0000318"/>
    <property type="project" value="GO_Central"/>
</dbReference>
<evidence type="ECO:0000256" key="3">
    <source>
        <dbReference type="ARBA" id="ARBA00023015"/>
    </source>
</evidence>
<keyword evidence="5" id="KW-0539">Nucleus</keyword>
<dbReference type="GO" id="GO:0003714">
    <property type="term" value="F:transcription corepressor activity"/>
    <property type="evidence" value="ECO:0000318"/>
    <property type="project" value="GO_Central"/>
</dbReference>
<gene>
    <name evidence="8" type="ORF">KFL_005600070</name>
</gene>
<keyword evidence="9" id="KW-1185">Reference proteome</keyword>
<dbReference type="InterPro" id="IPR027109">
    <property type="entry name" value="Swc4/Dmap1"/>
</dbReference>
<evidence type="ECO:0000313" key="8">
    <source>
        <dbReference type="EMBL" id="GAQ89771.1"/>
    </source>
</evidence>
<dbReference type="PANTHER" id="PTHR12855">
    <property type="entry name" value="DNA METHYLTRANSFERASE 1-ASSOCIATED PROTEIN 1 FAMILY MEMBER"/>
    <property type="match status" value="1"/>
</dbReference>
<dbReference type="PANTHER" id="PTHR12855:SF10">
    <property type="entry name" value="DNA METHYLTRANSFERASE 1-ASSOCIATED PROTEIN 1"/>
    <property type="match status" value="1"/>
</dbReference>
<dbReference type="FunFam" id="1.10.10.60:FF:000087">
    <property type="entry name" value="DNA methyltransferase 1-associated protein 1"/>
    <property type="match status" value="1"/>
</dbReference>
<dbReference type="Pfam" id="PF16282">
    <property type="entry name" value="SANT_DAMP1_like"/>
    <property type="match status" value="1"/>
</dbReference>
<dbReference type="Gene3D" id="1.10.10.60">
    <property type="entry name" value="Homeodomain-like"/>
    <property type="match status" value="1"/>
</dbReference>
<dbReference type="GO" id="GO:0035267">
    <property type="term" value="C:NuA4 histone acetyltransferase complex"/>
    <property type="evidence" value="ECO:0000318"/>
    <property type="project" value="GO_Central"/>
</dbReference>
<comment type="subcellular location">
    <subcellularLocation>
        <location evidence="1">Nucleus</location>
    </subcellularLocation>
</comment>
<evidence type="ECO:0000256" key="4">
    <source>
        <dbReference type="ARBA" id="ARBA00023163"/>
    </source>
</evidence>
<proteinExistence type="predicted"/>